<protein>
    <submittedName>
        <fullName evidence="3">PH domain-containing protein</fullName>
    </submittedName>
</protein>
<dbReference type="PANTHER" id="PTHR34473">
    <property type="entry name" value="UPF0699 TRANSMEMBRANE PROTEIN YDBS"/>
    <property type="match status" value="1"/>
</dbReference>
<evidence type="ECO:0000259" key="2">
    <source>
        <dbReference type="Pfam" id="PF03703"/>
    </source>
</evidence>
<name>A0ABT4RSS6_9ACTN</name>
<proteinExistence type="predicted"/>
<reference evidence="3" key="1">
    <citation type="submission" date="2022-10" db="EMBL/GenBank/DDBJ databases">
        <title>The WGS of Solirubrobacter sp. CPCC 204708.</title>
        <authorList>
            <person name="Jiang Z."/>
        </authorList>
    </citation>
    <scope>NUCLEOTIDE SEQUENCE</scope>
    <source>
        <strain evidence="3">CPCC 204708</strain>
    </source>
</reference>
<dbReference type="Pfam" id="PF03703">
    <property type="entry name" value="bPH_2"/>
    <property type="match status" value="1"/>
</dbReference>
<keyword evidence="1" id="KW-0472">Membrane</keyword>
<sequence length="148" mass="16605">MRSLSPIARRVWRLSALVFWLLVLIAGVIVALAVDGAGPWPWIGPLVLGAAWVIVVPELRWRRWRWDLTEEGIDIQHGALTVSRTLIPWVRVQHVETQRGLFEQAFDLATVNVFNAAGSHTIPLLAQADAEELRERIAARAETDDEDA</sequence>
<organism evidence="3 4">
    <name type="scientific">Solirubrobacter deserti</name>
    <dbReference type="NCBI Taxonomy" id="2282478"/>
    <lineage>
        <taxon>Bacteria</taxon>
        <taxon>Bacillati</taxon>
        <taxon>Actinomycetota</taxon>
        <taxon>Thermoleophilia</taxon>
        <taxon>Solirubrobacterales</taxon>
        <taxon>Solirubrobacteraceae</taxon>
        <taxon>Solirubrobacter</taxon>
    </lineage>
</organism>
<evidence type="ECO:0000256" key="1">
    <source>
        <dbReference type="SAM" id="Phobius"/>
    </source>
</evidence>
<evidence type="ECO:0000313" key="3">
    <source>
        <dbReference type="EMBL" id="MDA0141500.1"/>
    </source>
</evidence>
<dbReference type="InterPro" id="IPR005182">
    <property type="entry name" value="YdbS-like_PH"/>
</dbReference>
<keyword evidence="1" id="KW-1133">Transmembrane helix</keyword>
<comment type="caution">
    <text evidence="3">The sequence shown here is derived from an EMBL/GenBank/DDBJ whole genome shotgun (WGS) entry which is preliminary data.</text>
</comment>
<accession>A0ABT4RSS6</accession>
<dbReference type="Proteomes" id="UP001147700">
    <property type="component" value="Unassembled WGS sequence"/>
</dbReference>
<dbReference type="PANTHER" id="PTHR34473:SF2">
    <property type="entry name" value="UPF0699 TRANSMEMBRANE PROTEIN YDBT"/>
    <property type="match status" value="1"/>
</dbReference>
<gene>
    <name evidence="3" type="ORF">OJ962_28665</name>
</gene>
<dbReference type="RefSeq" id="WP_202953906.1">
    <property type="nucleotide sequence ID" value="NZ_JAPCID010000058.1"/>
</dbReference>
<keyword evidence="1" id="KW-0812">Transmembrane</keyword>
<dbReference type="EMBL" id="JAPCID010000058">
    <property type="protein sequence ID" value="MDA0141500.1"/>
    <property type="molecule type" value="Genomic_DNA"/>
</dbReference>
<keyword evidence="4" id="KW-1185">Reference proteome</keyword>
<feature type="transmembrane region" description="Helical" evidence="1">
    <location>
        <begin position="12"/>
        <end position="34"/>
    </location>
</feature>
<feature type="transmembrane region" description="Helical" evidence="1">
    <location>
        <begin position="40"/>
        <end position="59"/>
    </location>
</feature>
<feature type="domain" description="YdbS-like PH" evidence="2">
    <location>
        <begin position="61"/>
        <end position="137"/>
    </location>
</feature>
<evidence type="ECO:0000313" key="4">
    <source>
        <dbReference type="Proteomes" id="UP001147700"/>
    </source>
</evidence>